<dbReference type="Pfam" id="PF04030">
    <property type="entry name" value="ALO"/>
    <property type="match status" value="1"/>
</dbReference>
<dbReference type="Gene3D" id="3.30.70.2520">
    <property type="match status" value="1"/>
</dbReference>
<evidence type="ECO:0000256" key="4">
    <source>
        <dbReference type="ARBA" id="ARBA00023002"/>
    </source>
</evidence>
<evidence type="ECO:0000313" key="8">
    <source>
        <dbReference type="EMBL" id="CAG8752358.1"/>
    </source>
</evidence>
<dbReference type="InterPro" id="IPR006094">
    <property type="entry name" value="Oxid_FAD_bind_N"/>
</dbReference>
<reference evidence="8" key="1">
    <citation type="submission" date="2021-06" db="EMBL/GenBank/DDBJ databases">
        <authorList>
            <person name="Kallberg Y."/>
            <person name="Tangrot J."/>
            <person name="Rosling A."/>
        </authorList>
    </citation>
    <scope>NUCLEOTIDE SEQUENCE</scope>
    <source>
        <strain evidence="8">FL966</strain>
    </source>
</reference>
<dbReference type="GO" id="GO:0016020">
    <property type="term" value="C:membrane"/>
    <property type="evidence" value="ECO:0007669"/>
    <property type="project" value="InterPro"/>
</dbReference>
<comment type="pathway">
    <text evidence="1">Cofactor biosynthesis; D-erythroascorbate biosynthesis; dehydro-D-arabinono-1,4-lactone from D-arabinose: step 2/2.</text>
</comment>
<feature type="chain" id="PRO_5040395955" description="D-arabinono-1,4-lactone oxidase" evidence="6">
    <location>
        <begin position="24"/>
        <end position="522"/>
    </location>
</feature>
<dbReference type="InterPro" id="IPR007173">
    <property type="entry name" value="ALO_C"/>
</dbReference>
<dbReference type="EC" id="1.1.3.37" evidence="3"/>
<keyword evidence="6" id="KW-0732">Signal</keyword>
<gene>
    <name evidence="8" type="ORF">CPELLU_LOCUS14784</name>
</gene>
<organism evidence="8 9">
    <name type="scientific">Cetraspora pellucida</name>
    <dbReference type="NCBI Taxonomy" id="1433469"/>
    <lineage>
        <taxon>Eukaryota</taxon>
        <taxon>Fungi</taxon>
        <taxon>Fungi incertae sedis</taxon>
        <taxon>Mucoromycota</taxon>
        <taxon>Glomeromycotina</taxon>
        <taxon>Glomeromycetes</taxon>
        <taxon>Diversisporales</taxon>
        <taxon>Gigasporaceae</taxon>
        <taxon>Cetraspora</taxon>
    </lineage>
</organism>
<evidence type="ECO:0000256" key="5">
    <source>
        <dbReference type="ARBA" id="ARBA00033418"/>
    </source>
</evidence>
<dbReference type="PANTHER" id="PTHR43762:SF1">
    <property type="entry name" value="D-ARABINONO-1,4-LACTONE OXIDASE"/>
    <property type="match status" value="1"/>
</dbReference>
<dbReference type="Pfam" id="PF01565">
    <property type="entry name" value="FAD_binding_4"/>
    <property type="match status" value="1"/>
</dbReference>
<dbReference type="Gene3D" id="3.30.465.10">
    <property type="match status" value="1"/>
</dbReference>
<dbReference type="InterPro" id="IPR016167">
    <property type="entry name" value="FAD-bd_PCMH_sub1"/>
</dbReference>
<dbReference type="InterPro" id="IPR016169">
    <property type="entry name" value="FAD-bd_PCMH_sub2"/>
</dbReference>
<evidence type="ECO:0000256" key="3">
    <source>
        <dbReference type="ARBA" id="ARBA00013136"/>
    </source>
</evidence>
<keyword evidence="4" id="KW-0560">Oxidoreductase</keyword>
<dbReference type="InterPro" id="IPR010031">
    <property type="entry name" value="FAD_lactone_oxidase-like"/>
</dbReference>
<feature type="signal peptide" evidence="6">
    <location>
        <begin position="1"/>
        <end position="23"/>
    </location>
</feature>
<dbReference type="InterPro" id="IPR016166">
    <property type="entry name" value="FAD-bd_PCMH"/>
</dbReference>
<dbReference type="PROSITE" id="PS00862">
    <property type="entry name" value="OX2_COVAL_FAD"/>
    <property type="match status" value="1"/>
</dbReference>
<evidence type="ECO:0000256" key="1">
    <source>
        <dbReference type="ARBA" id="ARBA00005083"/>
    </source>
</evidence>
<dbReference type="EMBL" id="CAJVQA010018144">
    <property type="protein sequence ID" value="CAG8752358.1"/>
    <property type="molecule type" value="Genomic_DNA"/>
</dbReference>
<dbReference type="Proteomes" id="UP000789759">
    <property type="component" value="Unassembled WGS sequence"/>
</dbReference>
<evidence type="ECO:0000259" key="7">
    <source>
        <dbReference type="PROSITE" id="PS51387"/>
    </source>
</evidence>
<accession>A0A9N9NQY0</accession>
<evidence type="ECO:0000313" key="9">
    <source>
        <dbReference type="Proteomes" id="UP000789759"/>
    </source>
</evidence>
<comment type="similarity">
    <text evidence="2">Belongs to the oxygen-dependent FAD-linked oxidoreductase family.</text>
</comment>
<protein>
    <recommendedName>
        <fullName evidence="3">D-arabinono-1,4-lactone oxidase</fullName>
        <ecNumber evidence="3">1.1.3.37</ecNumber>
    </recommendedName>
    <alternativeName>
        <fullName evidence="5">L-galactono-gamma-lactone oxidase</fullName>
    </alternativeName>
</protein>
<dbReference type="OrthoDB" id="610608at2759"/>
<dbReference type="PANTHER" id="PTHR43762">
    <property type="entry name" value="L-GULONOLACTONE OXIDASE"/>
    <property type="match status" value="1"/>
</dbReference>
<dbReference type="GO" id="GO:0071949">
    <property type="term" value="F:FAD binding"/>
    <property type="evidence" value="ECO:0007669"/>
    <property type="project" value="InterPro"/>
</dbReference>
<evidence type="ECO:0000256" key="2">
    <source>
        <dbReference type="ARBA" id="ARBA00005466"/>
    </source>
</evidence>
<dbReference type="InterPro" id="IPR006093">
    <property type="entry name" value="Oxy_OxRdtase_FAD_BS"/>
</dbReference>
<evidence type="ECO:0000256" key="6">
    <source>
        <dbReference type="SAM" id="SignalP"/>
    </source>
</evidence>
<dbReference type="PIRSF" id="PIRSF000136">
    <property type="entry name" value="LGO_GLO"/>
    <property type="match status" value="1"/>
</dbReference>
<name>A0A9N9NQY0_9GLOM</name>
<dbReference type="InterPro" id="IPR036318">
    <property type="entry name" value="FAD-bd_PCMH-like_sf"/>
</dbReference>
<feature type="domain" description="FAD-binding PCMH-type" evidence="7">
    <location>
        <begin position="48"/>
        <end position="222"/>
    </location>
</feature>
<comment type="caution">
    <text evidence="8">The sequence shown here is derived from an EMBL/GenBank/DDBJ whole genome shotgun (WGS) entry which is preliminary data.</text>
</comment>
<dbReference type="Gene3D" id="3.30.43.10">
    <property type="entry name" value="Uridine Diphospho-n-acetylenolpyruvylglucosamine Reductase, domain 2"/>
    <property type="match status" value="1"/>
</dbReference>
<dbReference type="GO" id="GO:0003885">
    <property type="term" value="F:D-arabinono-1,4-lactone oxidase activity"/>
    <property type="evidence" value="ECO:0007669"/>
    <property type="project" value="UniProtKB-EC"/>
</dbReference>
<dbReference type="AlphaFoldDB" id="A0A9N9NQY0"/>
<dbReference type="PROSITE" id="PS51387">
    <property type="entry name" value="FAD_PCMH"/>
    <property type="match status" value="1"/>
</dbReference>
<dbReference type="SUPFAM" id="SSF56176">
    <property type="entry name" value="FAD-binding/transporter-associated domain-like"/>
    <property type="match status" value="1"/>
</dbReference>
<sequence>MKHILRFLLILIIATVFKSVAVSINNTLVIRSATPTGDTTWDNWNGEVHVTPSAIFKPSTLDDLKDIVKLAKQNGKTIRCAAQGHSVSDLSYTQNYLVIVTELTQVTVQEDPKYGWTVTAEAGTPLSKLDDVLRKHDPPLTLDSETVFDSFRVSGVVAVGAHGAKTSSGIISDQIVSMKIVTASGDVVTFSEEIDKQEFNAAKVNLGLFGIIYSVTFRVQPMYNLRMTDTLYPAKEWIKPQNIKNILEVSDGIEIFYWPFNGFNQGDPSHPDPSKDLIWVKNWVRTNEPVTLPPEALAQLRYNYTQGIIQQYNTLKFLIPNPLYTPNITASIWDSSFGAAGNTSMVLNAPDAMHYIPAEESALFNLWEIGFKVDPDFSNVATEISFIIQALYDFAAKGKFPVNYIADFRIIKSTEALFSTTFDHDPKALYCQLDLETVYNTPSWEEFIQSLGQRYFTNKYNAKPHWGKEWETTPGIIPYLSKALKEPIKQFEKVRAKYDPNKMFFDNKSLQDIFSGALGPKS</sequence>
<keyword evidence="9" id="KW-1185">Reference proteome</keyword>
<proteinExistence type="inferred from homology"/>